<dbReference type="Proteomes" id="UP000763802">
    <property type="component" value="Unassembled WGS sequence"/>
</dbReference>
<dbReference type="EMBL" id="JAHHDY010000001">
    <property type="protein sequence ID" value="MBT3139506.1"/>
    <property type="molecule type" value="Genomic_DNA"/>
</dbReference>
<gene>
    <name evidence="1" type="ORF">KL867_00425</name>
</gene>
<name>A0ABS5WK56_9RHOB</name>
<evidence type="ECO:0000313" key="1">
    <source>
        <dbReference type="EMBL" id="MBT3139506.1"/>
    </source>
</evidence>
<reference evidence="1 2" key="1">
    <citation type="submission" date="2021-05" db="EMBL/GenBank/DDBJ databases">
        <title>Draft genomes of marine bacteria isolated from model chitin particles.</title>
        <authorList>
            <person name="Datta M.S."/>
            <person name="Schwartzman J.A."/>
            <person name="Cordero O."/>
        </authorList>
    </citation>
    <scope>NUCLEOTIDE SEQUENCE [LARGE SCALE GENOMIC DNA]</scope>
    <source>
        <strain evidence="1 2">4E07</strain>
    </source>
</reference>
<evidence type="ECO:0008006" key="3">
    <source>
        <dbReference type="Google" id="ProtNLM"/>
    </source>
</evidence>
<feature type="non-terminal residue" evidence="1">
    <location>
        <position position="440"/>
    </location>
</feature>
<protein>
    <recommendedName>
        <fullName evidence="3">Core-binding (CB) domain-containing protein</fullName>
    </recommendedName>
</protein>
<evidence type="ECO:0000313" key="2">
    <source>
        <dbReference type="Proteomes" id="UP000763802"/>
    </source>
</evidence>
<sequence>MSILTHITSGSAIPAAEIQPKPKTMQDVYDDAIKGDKEDEAKAIKRLADFFAKPLSDLLASVEWFDEMFPLAKTERQVPGRDRKFWRDRKNHNRWRNKVRRRIEYTLGEVEKEKERKERQDGWQPLLDLMTVLSKDGGPIHAGELGGVTAFADRARQLDIEPAQLTRQIIDLLLEQAASEPLRRKNVRALQVLQRYQCIQSVAAHLPPEIEIDAARRRYENILPEHVETWIERMLESARRDPEKYDPATGKYKDEWTDSTVATYRSSLRTYVWSASKERSGQVDLDTLTDYSKLASKDVFWSVIAHWNDHSEKSDGITARTAFLYVTRVATVLSRNGIEVAHMVKAKETSEFLKEGEAADDEMSPKNIAFCRPLVDDLRKRRQFLTQHFEYRRRAEDILATDKMLSSSQLRLARMFGTCAGFAAVELCGSPLRVTNALQL</sequence>
<organism evidence="1 2">
    <name type="scientific">Falsiruegeria litorea</name>
    <dbReference type="NCBI Taxonomy" id="1280831"/>
    <lineage>
        <taxon>Bacteria</taxon>
        <taxon>Pseudomonadati</taxon>
        <taxon>Pseudomonadota</taxon>
        <taxon>Alphaproteobacteria</taxon>
        <taxon>Rhodobacterales</taxon>
        <taxon>Roseobacteraceae</taxon>
        <taxon>Falsiruegeria</taxon>
    </lineage>
</organism>
<accession>A0ABS5WK56</accession>
<proteinExistence type="predicted"/>
<dbReference type="RefSeq" id="WP_215193488.1">
    <property type="nucleotide sequence ID" value="NZ_JAHHDY010000001.1"/>
</dbReference>
<keyword evidence="2" id="KW-1185">Reference proteome</keyword>
<comment type="caution">
    <text evidence="1">The sequence shown here is derived from an EMBL/GenBank/DDBJ whole genome shotgun (WGS) entry which is preliminary data.</text>
</comment>